<name>X0XBQ4_9ZZZZ</name>
<accession>X0XBQ4</accession>
<sequence length="249" mass="28803">AWAYFNNNILSPDQLMQSINEISDITKQQFLKYHQQEKFDLLLVHNIFSFSLHIAAAKAFAEIVDGYKIPTITTNHDYYWERGAYQNTTSDQVQQFLDTYVPFQSKHIKYISINSIARQELLKRRSIESDVLGDFLDFNQSPWVKDDYNQTFLRDIKVKENDLVVLQATRIIGRKGIGLALDFVAELNQHKEKLIGKTLYNGKKITSDSDIILVMAGSTEKRDLVYRHKLERKITQLGIKAHFTNGIVA</sequence>
<dbReference type="Gene3D" id="3.40.50.2000">
    <property type="entry name" value="Glycogen Phosphorylase B"/>
    <property type="match status" value="2"/>
</dbReference>
<reference evidence="1" key="1">
    <citation type="journal article" date="2014" name="Front. Microbiol.">
        <title>High frequency of phylogenetically diverse reductive dehalogenase-homologous genes in deep subseafloor sedimentary metagenomes.</title>
        <authorList>
            <person name="Kawai M."/>
            <person name="Futagami T."/>
            <person name="Toyoda A."/>
            <person name="Takaki Y."/>
            <person name="Nishi S."/>
            <person name="Hori S."/>
            <person name="Arai W."/>
            <person name="Tsubouchi T."/>
            <person name="Morono Y."/>
            <person name="Uchiyama I."/>
            <person name="Ito T."/>
            <person name="Fujiyama A."/>
            <person name="Inagaki F."/>
            <person name="Takami H."/>
        </authorList>
    </citation>
    <scope>NUCLEOTIDE SEQUENCE</scope>
    <source>
        <strain evidence="1">Expedition CK06-06</strain>
    </source>
</reference>
<proteinExistence type="predicted"/>
<dbReference type="SUPFAM" id="SSF53756">
    <property type="entry name" value="UDP-Glycosyltransferase/glycogen phosphorylase"/>
    <property type="match status" value="1"/>
</dbReference>
<comment type="caution">
    <text evidence="1">The sequence shown here is derived from an EMBL/GenBank/DDBJ whole genome shotgun (WGS) entry which is preliminary data.</text>
</comment>
<feature type="non-terminal residue" evidence="1">
    <location>
        <position position="249"/>
    </location>
</feature>
<gene>
    <name evidence="1" type="ORF">S01H1_67719</name>
</gene>
<feature type="non-terminal residue" evidence="1">
    <location>
        <position position="1"/>
    </location>
</feature>
<dbReference type="EMBL" id="BARS01044871">
    <property type="protein sequence ID" value="GAG40490.1"/>
    <property type="molecule type" value="Genomic_DNA"/>
</dbReference>
<dbReference type="AlphaFoldDB" id="X0XBQ4"/>
<evidence type="ECO:0008006" key="2">
    <source>
        <dbReference type="Google" id="ProtNLM"/>
    </source>
</evidence>
<organism evidence="1">
    <name type="scientific">marine sediment metagenome</name>
    <dbReference type="NCBI Taxonomy" id="412755"/>
    <lineage>
        <taxon>unclassified sequences</taxon>
        <taxon>metagenomes</taxon>
        <taxon>ecological metagenomes</taxon>
    </lineage>
</organism>
<protein>
    <recommendedName>
        <fullName evidence="2">Glycosyltransferase subfamily 4-like N-terminal domain-containing protein</fullName>
    </recommendedName>
</protein>
<evidence type="ECO:0000313" key="1">
    <source>
        <dbReference type="EMBL" id="GAG40490.1"/>
    </source>
</evidence>